<dbReference type="Pfam" id="PF12680">
    <property type="entry name" value="SnoaL_2"/>
    <property type="match status" value="1"/>
</dbReference>
<protein>
    <submittedName>
        <fullName evidence="9">MFS transporter</fullName>
    </submittedName>
</protein>
<feature type="transmembrane region" description="Helical" evidence="7">
    <location>
        <begin position="363"/>
        <end position="389"/>
    </location>
</feature>
<dbReference type="CDD" id="cd17321">
    <property type="entry name" value="MFS_MMR_MDR_like"/>
    <property type="match status" value="1"/>
</dbReference>
<dbReference type="InterPro" id="IPR032710">
    <property type="entry name" value="NTF2-like_dom_sf"/>
</dbReference>
<evidence type="ECO:0000256" key="7">
    <source>
        <dbReference type="SAM" id="Phobius"/>
    </source>
</evidence>
<keyword evidence="6 7" id="KW-0472">Membrane</keyword>
<keyword evidence="10" id="KW-1185">Reference proteome</keyword>
<dbReference type="PANTHER" id="PTHR42718">
    <property type="entry name" value="MAJOR FACILITATOR SUPERFAMILY MULTIDRUG TRANSPORTER MFSC"/>
    <property type="match status" value="1"/>
</dbReference>
<feature type="transmembrane region" description="Helical" evidence="7">
    <location>
        <begin position="304"/>
        <end position="325"/>
    </location>
</feature>
<evidence type="ECO:0000259" key="8">
    <source>
        <dbReference type="PROSITE" id="PS50850"/>
    </source>
</evidence>
<feature type="transmembrane region" description="Helical" evidence="7">
    <location>
        <begin position="337"/>
        <end position="357"/>
    </location>
</feature>
<dbReference type="PANTHER" id="PTHR42718:SF46">
    <property type="entry name" value="BLR6921 PROTEIN"/>
    <property type="match status" value="1"/>
</dbReference>
<dbReference type="RefSeq" id="WP_189256907.1">
    <property type="nucleotide sequence ID" value="NZ_BMRE01000030.1"/>
</dbReference>
<dbReference type="EMBL" id="BMRE01000030">
    <property type="protein sequence ID" value="GGU58031.1"/>
    <property type="molecule type" value="Genomic_DNA"/>
</dbReference>
<feature type="transmembrane region" description="Helical" evidence="7">
    <location>
        <begin position="202"/>
        <end position="223"/>
    </location>
</feature>
<keyword evidence="5 7" id="KW-1133">Transmembrane helix</keyword>
<keyword evidence="3" id="KW-1003">Cell membrane</keyword>
<dbReference type="SUPFAM" id="SSF54427">
    <property type="entry name" value="NTF2-like"/>
    <property type="match status" value="1"/>
</dbReference>
<evidence type="ECO:0000256" key="3">
    <source>
        <dbReference type="ARBA" id="ARBA00022475"/>
    </source>
</evidence>
<sequence>MNTSVARAVRRRGLAIALLAFAQFVVALDYNVVYVALPDIGRALGFTPQSLQWVVSAYAVGFGGFLLFGGRVADRFGARRTFVLGLVLFGFACLAGGFAGSAEALVIARGVQGFGAALLTPATLTLINTSFAEGAERNRALSVWGAAGSGGLAAGALLGGVITNALGWQWVFFLLAPIALGAAAAARPVLAPGAARTATRGGFDVAGAVLATAGSSLLVLGLVSGPEAGWASLRGGGALIIGLLLLAVFVVVEWRTGDPLVPLRLFGNRSLVIAIGVILVFQSALGGAYYLFTTYLQDVLGYNALQAGLAFVPLTLVSMAASLKLTGTLLGRWGVRATLFAGMVVNGAGMVLLAAGMAVDAPFWTVLAGLLVWGLGGGLTFPAMFVAAASGVAPEEQGVASALATTSQQIGGAIGLAVLVAVANAGLDLHSGAASAPTAVVEGLRAALVAGGIASLAGGLVAFLLKPPADNSRPDIDEGDPSVNTDQLVQKYFEAWNDFDGDQRGATIEAIFTEDADVIDPDWTAEGRDAVARAIGQSREKLGDLALGLTQVINAHNNVVLYSWHLGEQAAPVATGYGVLTLEDDRIRQACNFFG</sequence>
<dbReference type="PROSITE" id="PS50850">
    <property type="entry name" value="MFS"/>
    <property type="match status" value="1"/>
</dbReference>
<dbReference type="Pfam" id="PF07690">
    <property type="entry name" value="MFS_1"/>
    <property type="match status" value="1"/>
</dbReference>
<feature type="transmembrane region" description="Helical" evidence="7">
    <location>
        <begin position="271"/>
        <end position="292"/>
    </location>
</feature>
<comment type="caution">
    <text evidence="9">The sequence shown here is derived from an EMBL/GenBank/DDBJ whole genome shotgun (WGS) entry which is preliminary data.</text>
</comment>
<feature type="transmembrane region" description="Helical" evidence="7">
    <location>
        <begin position="447"/>
        <end position="465"/>
    </location>
</feature>
<keyword evidence="4 7" id="KW-0812">Transmembrane</keyword>
<keyword evidence="2" id="KW-0813">Transport</keyword>
<feature type="domain" description="Major facilitator superfamily (MFS) profile" evidence="8">
    <location>
        <begin position="15"/>
        <end position="470"/>
    </location>
</feature>
<dbReference type="Gene3D" id="3.10.450.50">
    <property type="match status" value="1"/>
</dbReference>
<proteinExistence type="predicted"/>
<feature type="transmembrane region" description="Helical" evidence="7">
    <location>
        <begin position="51"/>
        <end position="69"/>
    </location>
</feature>
<feature type="transmembrane region" description="Helical" evidence="7">
    <location>
        <begin position="168"/>
        <end position="190"/>
    </location>
</feature>
<evidence type="ECO:0000256" key="5">
    <source>
        <dbReference type="ARBA" id="ARBA00022989"/>
    </source>
</evidence>
<dbReference type="Gene3D" id="1.20.1250.20">
    <property type="entry name" value="MFS general substrate transporter like domains"/>
    <property type="match status" value="1"/>
</dbReference>
<feature type="transmembrane region" description="Helical" evidence="7">
    <location>
        <begin position="410"/>
        <end position="427"/>
    </location>
</feature>
<dbReference type="InterPro" id="IPR037401">
    <property type="entry name" value="SnoaL-like"/>
</dbReference>
<evidence type="ECO:0000313" key="10">
    <source>
        <dbReference type="Proteomes" id="UP000649573"/>
    </source>
</evidence>
<dbReference type="InterPro" id="IPR020846">
    <property type="entry name" value="MFS_dom"/>
</dbReference>
<dbReference type="InterPro" id="IPR011701">
    <property type="entry name" value="MFS"/>
</dbReference>
<dbReference type="SUPFAM" id="SSF103473">
    <property type="entry name" value="MFS general substrate transporter"/>
    <property type="match status" value="1"/>
</dbReference>
<feature type="transmembrane region" description="Helical" evidence="7">
    <location>
        <begin position="81"/>
        <end position="100"/>
    </location>
</feature>
<evidence type="ECO:0000256" key="2">
    <source>
        <dbReference type="ARBA" id="ARBA00022448"/>
    </source>
</evidence>
<evidence type="ECO:0000256" key="1">
    <source>
        <dbReference type="ARBA" id="ARBA00004651"/>
    </source>
</evidence>
<gene>
    <name evidence="9" type="ORF">GCM10010178_57990</name>
</gene>
<evidence type="ECO:0000256" key="4">
    <source>
        <dbReference type="ARBA" id="ARBA00022692"/>
    </source>
</evidence>
<dbReference type="Proteomes" id="UP000649573">
    <property type="component" value="Unassembled WGS sequence"/>
</dbReference>
<accession>A0ABQ2UWY1</accession>
<evidence type="ECO:0000313" key="9">
    <source>
        <dbReference type="EMBL" id="GGU58031.1"/>
    </source>
</evidence>
<feature type="transmembrane region" description="Helical" evidence="7">
    <location>
        <begin position="106"/>
        <end position="129"/>
    </location>
</feature>
<comment type="subcellular location">
    <subcellularLocation>
        <location evidence="1">Cell membrane</location>
        <topology evidence="1">Multi-pass membrane protein</topology>
    </subcellularLocation>
</comment>
<dbReference type="Gene3D" id="1.20.1720.10">
    <property type="entry name" value="Multidrug resistance protein D"/>
    <property type="match status" value="1"/>
</dbReference>
<organism evidence="9 10">
    <name type="scientific">Lentzea flava</name>
    <dbReference type="NCBI Taxonomy" id="103732"/>
    <lineage>
        <taxon>Bacteria</taxon>
        <taxon>Bacillati</taxon>
        <taxon>Actinomycetota</taxon>
        <taxon>Actinomycetes</taxon>
        <taxon>Pseudonocardiales</taxon>
        <taxon>Pseudonocardiaceae</taxon>
        <taxon>Lentzea</taxon>
    </lineage>
</organism>
<reference evidence="10" key="1">
    <citation type="journal article" date="2019" name="Int. J. Syst. Evol. Microbiol.">
        <title>The Global Catalogue of Microorganisms (GCM) 10K type strain sequencing project: providing services to taxonomists for standard genome sequencing and annotation.</title>
        <authorList>
            <consortium name="The Broad Institute Genomics Platform"/>
            <consortium name="The Broad Institute Genome Sequencing Center for Infectious Disease"/>
            <person name="Wu L."/>
            <person name="Ma J."/>
        </authorList>
    </citation>
    <scope>NUCLEOTIDE SEQUENCE [LARGE SCALE GENOMIC DNA]</scope>
    <source>
        <strain evidence="10">JCM 3296</strain>
    </source>
</reference>
<name>A0ABQ2UWY1_9PSEU</name>
<dbReference type="InterPro" id="IPR036259">
    <property type="entry name" value="MFS_trans_sf"/>
</dbReference>
<feature type="transmembrane region" description="Helical" evidence="7">
    <location>
        <begin position="141"/>
        <end position="162"/>
    </location>
</feature>
<evidence type="ECO:0000256" key="6">
    <source>
        <dbReference type="ARBA" id="ARBA00023136"/>
    </source>
</evidence>
<feature type="transmembrane region" description="Helical" evidence="7">
    <location>
        <begin position="229"/>
        <end position="251"/>
    </location>
</feature>